<keyword evidence="5" id="KW-1185">Reference proteome</keyword>
<gene>
    <name evidence="4" type="ORF">B0A64_11410</name>
</gene>
<keyword evidence="2" id="KW-0732">Signal</keyword>
<dbReference type="EMBL" id="MUGS01000016">
    <property type="protein sequence ID" value="OXG06362.1"/>
    <property type="molecule type" value="Genomic_DNA"/>
</dbReference>
<dbReference type="InterPro" id="IPR025403">
    <property type="entry name" value="TgpA-like_C"/>
</dbReference>
<keyword evidence="1" id="KW-0472">Membrane</keyword>
<evidence type="ECO:0000256" key="2">
    <source>
        <dbReference type="SAM" id="SignalP"/>
    </source>
</evidence>
<evidence type="ECO:0000313" key="4">
    <source>
        <dbReference type="EMBL" id="OXG06362.1"/>
    </source>
</evidence>
<keyword evidence="1" id="KW-0812">Transmembrane</keyword>
<dbReference type="Proteomes" id="UP000214684">
    <property type="component" value="Unassembled WGS sequence"/>
</dbReference>
<evidence type="ECO:0000259" key="3">
    <source>
        <dbReference type="Pfam" id="PF13559"/>
    </source>
</evidence>
<reference evidence="4 5" key="1">
    <citation type="submission" date="2016-11" db="EMBL/GenBank/DDBJ databases">
        <title>Whole genomes of Flavobacteriaceae.</title>
        <authorList>
            <person name="Stine C."/>
            <person name="Li C."/>
            <person name="Tadesse D."/>
        </authorList>
    </citation>
    <scope>NUCLEOTIDE SEQUENCE [LARGE SCALE GENOMIC DNA]</scope>
    <source>
        <strain evidence="4 5">DSM 24704</strain>
    </source>
</reference>
<dbReference type="AlphaFoldDB" id="A0A227P9D3"/>
<dbReference type="RefSeq" id="WP_089479649.1">
    <property type="nucleotide sequence ID" value="NZ_MUGS01000016.1"/>
</dbReference>
<feature type="chain" id="PRO_5030039335" evidence="2">
    <location>
        <begin position="20"/>
        <end position="258"/>
    </location>
</feature>
<dbReference type="Pfam" id="PF13559">
    <property type="entry name" value="DUF4129"/>
    <property type="match status" value="1"/>
</dbReference>
<accession>A0A227P9D3</accession>
<evidence type="ECO:0000256" key="1">
    <source>
        <dbReference type="SAM" id="Phobius"/>
    </source>
</evidence>
<comment type="caution">
    <text evidence="4">The sequence shown here is derived from an EMBL/GenBank/DDBJ whole genome shotgun (WGS) entry which is preliminary data.</text>
</comment>
<feature type="domain" description="Protein-glutamine gamma-glutamyltransferase-like C-terminal" evidence="3">
    <location>
        <begin position="182"/>
        <end position="246"/>
    </location>
</feature>
<keyword evidence="1" id="KW-1133">Transmembrane helix</keyword>
<protein>
    <submittedName>
        <fullName evidence="4">DUF4129 domain-containing protein</fullName>
    </submittedName>
</protein>
<feature type="signal peptide" evidence="2">
    <location>
        <begin position="1"/>
        <end position="19"/>
    </location>
</feature>
<evidence type="ECO:0000313" key="5">
    <source>
        <dbReference type="Proteomes" id="UP000214684"/>
    </source>
</evidence>
<feature type="transmembrane region" description="Helical" evidence="1">
    <location>
        <begin position="105"/>
        <end position="126"/>
    </location>
</feature>
<sequence length="258" mass="30802">MNRIFILLSFLFLSGISHAQDSLAIVESESIKTSVKYTEKDIQIDSSTVDTKTFSKNFKKKYSDSDFVYERKAPEKTLWQRFLSWLASIFRNLFHFKTSQASLNFVAILLKTIAILIIVFVIYLIAKALINKEGQWIFGKNSNKRTIYYSDIEKNIHLLDFEKLIKESLKSGEKRIVIRYYYLWLLKVMAQNHYIEWDIEKTNSDYLYELQRPVHKEEFTYLSYLYNYIWYGEFEIDETSFTKAENRFKNAIKTFSNE</sequence>
<organism evidence="4 5">
    <name type="scientific">Flavobacterium araucananum</name>
    <dbReference type="NCBI Taxonomy" id="946678"/>
    <lineage>
        <taxon>Bacteria</taxon>
        <taxon>Pseudomonadati</taxon>
        <taxon>Bacteroidota</taxon>
        <taxon>Flavobacteriia</taxon>
        <taxon>Flavobacteriales</taxon>
        <taxon>Flavobacteriaceae</taxon>
        <taxon>Flavobacterium</taxon>
    </lineage>
</organism>
<proteinExistence type="predicted"/>
<dbReference type="OrthoDB" id="5491447at2"/>
<name>A0A227P9D3_9FLAO</name>